<organism evidence="7 8">
    <name type="scientific">Naasia aerilata</name>
    <dbReference type="NCBI Taxonomy" id="1162966"/>
    <lineage>
        <taxon>Bacteria</taxon>
        <taxon>Bacillati</taxon>
        <taxon>Actinomycetota</taxon>
        <taxon>Actinomycetes</taxon>
        <taxon>Micrococcales</taxon>
        <taxon>Microbacteriaceae</taxon>
        <taxon>Naasia</taxon>
    </lineage>
</organism>
<dbReference type="SMART" id="SM00732">
    <property type="entry name" value="YqgFc"/>
    <property type="match status" value="1"/>
</dbReference>
<comment type="function">
    <text evidence="5">Could be a nuclease involved in processing of the 5'-end of pre-16S rRNA.</text>
</comment>
<comment type="similarity">
    <text evidence="5">Belongs to the YqgF HJR family.</text>
</comment>
<sequence>MRSGVRLGVDVGRARVGLAASDPSGALAFPVETLARRDDVVARIAAEAAERSVLEIVVGLPLSMSGGDTASTADAREVAAALAGATDVPVRLVDERLSTVSAQSALHASGRNTRSSRSVVDQVAAVIILQHALDSERAGGMPPGVIVEQS</sequence>
<evidence type="ECO:0000256" key="5">
    <source>
        <dbReference type="HAMAP-Rule" id="MF_00651"/>
    </source>
</evidence>
<evidence type="ECO:0000256" key="3">
    <source>
        <dbReference type="ARBA" id="ARBA00022722"/>
    </source>
</evidence>
<keyword evidence="4 5" id="KW-0378">Hydrolase</keyword>
<dbReference type="CDD" id="cd16964">
    <property type="entry name" value="YqgF"/>
    <property type="match status" value="1"/>
</dbReference>
<evidence type="ECO:0000256" key="4">
    <source>
        <dbReference type="ARBA" id="ARBA00022801"/>
    </source>
</evidence>
<keyword evidence="2 5" id="KW-0690">Ribosome biogenesis</keyword>
<dbReference type="RefSeq" id="WP_286276942.1">
    <property type="nucleotide sequence ID" value="NZ_AP027731.1"/>
</dbReference>
<evidence type="ECO:0000256" key="2">
    <source>
        <dbReference type="ARBA" id="ARBA00022517"/>
    </source>
</evidence>
<dbReference type="NCBIfam" id="TIGR00250">
    <property type="entry name" value="RNAse_H_YqgF"/>
    <property type="match status" value="1"/>
</dbReference>
<dbReference type="InterPro" id="IPR006641">
    <property type="entry name" value="YqgF/RNaseH-like_dom"/>
</dbReference>
<dbReference type="InterPro" id="IPR037027">
    <property type="entry name" value="YqgF/RNaseH-like_dom_sf"/>
</dbReference>
<accession>A0ABM8GFV2</accession>
<feature type="domain" description="YqgF/RNase H-like" evidence="6">
    <location>
        <begin position="4"/>
        <end position="102"/>
    </location>
</feature>
<proteinExistence type="inferred from homology"/>
<keyword evidence="3 5" id="KW-0540">Nuclease</keyword>
<evidence type="ECO:0000313" key="7">
    <source>
        <dbReference type="EMBL" id="BDZ46953.1"/>
    </source>
</evidence>
<dbReference type="InterPro" id="IPR005227">
    <property type="entry name" value="YqgF"/>
</dbReference>
<protein>
    <recommendedName>
        <fullName evidence="5">Putative pre-16S rRNA nuclease</fullName>
        <ecNumber evidence="5">3.1.-.-</ecNumber>
    </recommendedName>
</protein>
<keyword evidence="8" id="KW-1185">Reference proteome</keyword>
<dbReference type="PANTHER" id="PTHR33317:SF4">
    <property type="entry name" value="POLYNUCLEOTIDYL TRANSFERASE, RIBONUCLEASE H-LIKE SUPERFAMILY PROTEIN"/>
    <property type="match status" value="1"/>
</dbReference>
<dbReference type="Proteomes" id="UP001321498">
    <property type="component" value="Chromosome"/>
</dbReference>
<keyword evidence="1 5" id="KW-0963">Cytoplasm</keyword>
<dbReference type="InterPro" id="IPR012337">
    <property type="entry name" value="RNaseH-like_sf"/>
</dbReference>
<dbReference type="PANTHER" id="PTHR33317">
    <property type="entry name" value="POLYNUCLEOTIDYL TRANSFERASE, RIBONUCLEASE H-LIKE SUPERFAMILY PROTEIN"/>
    <property type="match status" value="1"/>
</dbReference>
<dbReference type="HAMAP" id="MF_00651">
    <property type="entry name" value="Nuclease_YqgF"/>
    <property type="match status" value="1"/>
</dbReference>
<reference evidence="8" key="1">
    <citation type="journal article" date="2019" name="Int. J. Syst. Evol. Microbiol.">
        <title>The Global Catalogue of Microorganisms (GCM) 10K type strain sequencing project: providing services to taxonomists for standard genome sequencing and annotation.</title>
        <authorList>
            <consortium name="The Broad Institute Genomics Platform"/>
            <consortium name="The Broad Institute Genome Sequencing Center for Infectious Disease"/>
            <person name="Wu L."/>
            <person name="Ma J."/>
        </authorList>
    </citation>
    <scope>NUCLEOTIDE SEQUENCE [LARGE SCALE GENOMIC DNA]</scope>
    <source>
        <strain evidence="8">NBRC 108725</strain>
    </source>
</reference>
<comment type="subcellular location">
    <subcellularLocation>
        <location evidence="5">Cytoplasm</location>
    </subcellularLocation>
</comment>
<name>A0ABM8GFV2_9MICO</name>
<dbReference type="SUPFAM" id="SSF53098">
    <property type="entry name" value="Ribonuclease H-like"/>
    <property type="match status" value="1"/>
</dbReference>
<gene>
    <name evidence="7" type="ORF">GCM10025866_28620</name>
</gene>
<evidence type="ECO:0000313" key="8">
    <source>
        <dbReference type="Proteomes" id="UP001321498"/>
    </source>
</evidence>
<dbReference type="Pfam" id="PF03652">
    <property type="entry name" value="RuvX"/>
    <property type="match status" value="1"/>
</dbReference>
<dbReference type="EC" id="3.1.-.-" evidence="5"/>
<dbReference type="Gene3D" id="3.30.420.140">
    <property type="entry name" value="YqgF/RNase H-like domain"/>
    <property type="match status" value="1"/>
</dbReference>
<evidence type="ECO:0000256" key="1">
    <source>
        <dbReference type="ARBA" id="ARBA00022490"/>
    </source>
</evidence>
<evidence type="ECO:0000259" key="6">
    <source>
        <dbReference type="SMART" id="SM00732"/>
    </source>
</evidence>
<dbReference type="EMBL" id="AP027731">
    <property type="protein sequence ID" value="BDZ46953.1"/>
    <property type="molecule type" value="Genomic_DNA"/>
</dbReference>